<dbReference type="PANTHER" id="PTHR43537">
    <property type="entry name" value="TRANSCRIPTIONAL REGULATOR, GNTR FAMILY"/>
    <property type="match status" value="1"/>
</dbReference>
<evidence type="ECO:0000313" key="6">
    <source>
        <dbReference type="EMBL" id="MBM0106645.1"/>
    </source>
</evidence>
<keyword evidence="7" id="KW-1185">Reference proteome</keyword>
<feature type="compositionally biased region" description="Pro residues" evidence="4">
    <location>
        <begin position="1"/>
        <end position="11"/>
    </location>
</feature>
<evidence type="ECO:0000259" key="5">
    <source>
        <dbReference type="PROSITE" id="PS50949"/>
    </source>
</evidence>
<dbReference type="CDD" id="cd07377">
    <property type="entry name" value="WHTH_GntR"/>
    <property type="match status" value="1"/>
</dbReference>
<organism evidence="6 7">
    <name type="scientific">Steroidobacter gossypii</name>
    <dbReference type="NCBI Taxonomy" id="2805490"/>
    <lineage>
        <taxon>Bacteria</taxon>
        <taxon>Pseudomonadati</taxon>
        <taxon>Pseudomonadota</taxon>
        <taxon>Gammaproteobacteria</taxon>
        <taxon>Steroidobacterales</taxon>
        <taxon>Steroidobacteraceae</taxon>
        <taxon>Steroidobacter</taxon>
    </lineage>
</organism>
<keyword evidence="2" id="KW-0238">DNA-binding</keyword>
<dbReference type="Gene3D" id="1.20.120.530">
    <property type="entry name" value="GntR ligand-binding domain-like"/>
    <property type="match status" value="1"/>
</dbReference>
<sequence>MSIDPKSPPVTPVAAPSTESSRQIKRTSGFVEDAYARIREDIMSLKIPPNTRISVDSMAREFGISQTPIREALSMLEANGLVTKQRFIGYCTAPTLNRKQFEELFEIRMLIEPYAARCAAERMTDKALVDLCGLALEMNPDKAAESRALYDRFADQDAEFHEQIARGSGNDLIVESLRRLHIHLHIFRLRFHREVTNEAVTEHTLVTKALQQRDPDKAAAAMRAHLEKSYQRLVKFTRD</sequence>
<keyword evidence="1" id="KW-0805">Transcription regulation</keyword>
<protein>
    <submittedName>
        <fullName evidence="6">GntR family transcriptional regulator</fullName>
    </submittedName>
</protein>
<gene>
    <name evidence="6" type="ORF">JM946_18090</name>
</gene>
<dbReference type="SMART" id="SM00895">
    <property type="entry name" value="FCD"/>
    <property type="match status" value="1"/>
</dbReference>
<dbReference type="RefSeq" id="WP_203168761.1">
    <property type="nucleotide sequence ID" value="NZ_JAEVLS010000004.1"/>
</dbReference>
<name>A0ABS1X081_9GAMM</name>
<accession>A0ABS1X081</accession>
<feature type="domain" description="HTH gntR-type" evidence="5">
    <location>
        <begin position="28"/>
        <end position="95"/>
    </location>
</feature>
<dbReference type="InterPro" id="IPR036388">
    <property type="entry name" value="WH-like_DNA-bd_sf"/>
</dbReference>
<dbReference type="Proteomes" id="UP000661077">
    <property type="component" value="Unassembled WGS sequence"/>
</dbReference>
<dbReference type="SUPFAM" id="SSF46785">
    <property type="entry name" value="Winged helix' DNA-binding domain"/>
    <property type="match status" value="1"/>
</dbReference>
<dbReference type="Gene3D" id="1.10.10.10">
    <property type="entry name" value="Winged helix-like DNA-binding domain superfamily/Winged helix DNA-binding domain"/>
    <property type="match status" value="1"/>
</dbReference>
<proteinExistence type="predicted"/>
<dbReference type="SMART" id="SM00345">
    <property type="entry name" value="HTH_GNTR"/>
    <property type="match status" value="1"/>
</dbReference>
<evidence type="ECO:0000313" key="7">
    <source>
        <dbReference type="Proteomes" id="UP000661077"/>
    </source>
</evidence>
<reference evidence="6 7" key="1">
    <citation type="journal article" date="2021" name="Int. J. Syst. Evol. Microbiol.">
        <title>Steroidobacter gossypii sp. nov., isolated from soil of cotton cropping field.</title>
        <authorList>
            <person name="Huang R."/>
            <person name="Yang S."/>
            <person name="Zhen C."/>
            <person name="Liu W."/>
        </authorList>
    </citation>
    <scope>NUCLEOTIDE SEQUENCE [LARGE SCALE GENOMIC DNA]</scope>
    <source>
        <strain evidence="6 7">S1-65</strain>
    </source>
</reference>
<evidence type="ECO:0000256" key="3">
    <source>
        <dbReference type="ARBA" id="ARBA00023163"/>
    </source>
</evidence>
<comment type="caution">
    <text evidence="6">The sequence shown here is derived from an EMBL/GenBank/DDBJ whole genome shotgun (WGS) entry which is preliminary data.</text>
</comment>
<dbReference type="Pfam" id="PF07729">
    <property type="entry name" value="FCD"/>
    <property type="match status" value="1"/>
</dbReference>
<dbReference type="InterPro" id="IPR000524">
    <property type="entry name" value="Tscrpt_reg_HTH_GntR"/>
</dbReference>
<dbReference type="PROSITE" id="PS50949">
    <property type="entry name" value="HTH_GNTR"/>
    <property type="match status" value="1"/>
</dbReference>
<dbReference type="InterPro" id="IPR011711">
    <property type="entry name" value="GntR_C"/>
</dbReference>
<dbReference type="SUPFAM" id="SSF48008">
    <property type="entry name" value="GntR ligand-binding domain-like"/>
    <property type="match status" value="1"/>
</dbReference>
<dbReference type="InterPro" id="IPR008920">
    <property type="entry name" value="TF_FadR/GntR_C"/>
</dbReference>
<feature type="region of interest" description="Disordered" evidence="4">
    <location>
        <begin position="1"/>
        <end position="23"/>
    </location>
</feature>
<dbReference type="EMBL" id="JAEVLS010000004">
    <property type="protein sequence ID" value="MBM0106645.1"/>
    <property type="molecule type" value="Genomic_DNA"/>
</dbReference>
<evidence type="ECO:0000256" key="4">
    <source>
        <dbReference type="SAM" id="MobiDB-lite"/>
    </source>
</evidence>
<keyword evidence="3" id="KW-0804">Transcription</keyword>
<evidence type="ECO:0000256" key="2">
    <source>
        <dbReference type="ARBA" id="ARBA00023125"/>
    </source>
</evidence>
<evidence type="ECO:0000256" key="1">
    <source>
        <dbReference type="ARBA" id="ARBA00023015"/>
    </source>
</evidence>
<dbReference type="Pfam" id="PF00392">
    <property type="entry name" value="GntR"/>
    <property type="match status" value="1"/>
</dbReference>
<dbReference type="InterPro" id="IPR036390">
    <property type="entry name" value="WH_DNA-bd_sf"/>
</dbReference>
<dbReference type="PANTHER" id="PTHR43537:SF45">
    <property type="entry name" value="GNTR FAMILY REGULATORY PROTEIN"/>
    <property type="match status" value="1"/>
</dbReference>